<comment type="subcellular location">
    <subcellularLocation>
        <location evidence="1">Membrane</location>
        <topology evidence="1">Multi-pass membrane protein</topology>
    </subcellularLocation>
</comment>
<dbReference type="InterPro" id="IPR004307">
    <property type="entry name" value="TspO_MBR"/>
</dbReference>
<dbReference type="PANTHER" id="PTHR10057:SF0">
    <property type="entry name" value="TRANSLOCATOR PROTEIN"/>
    <property type="match status" value="1"/>
</dbReference>
<evidence type="ECO:0000256" key="6">
    <source>
        <dbReference type="SAM" id="Phobius"/>
    </source>
</evidence>
<comment type="similarity">
    <text evidence="2">Belongs to the TspO/BZRP family.</text>
</comment>
<dbReference type="Gene3D" id="1.20.1260.100">
    <property type="entry name" value="TspO/MBR protein"/>
    <property type="match status" value="1"/>
</dbReference>
<gene>
    <name evidence="7" type="primary">tspO</name>
    <name evidence="7" type="ORF">MU1_51350</name>
</gene>
<comment type="caution">
    <text evidence="7">The sequence shown here is derived from an EMBL/GenBank/DDBJ whole genome shotgun (WGS) entry which is preliminary data.</text>
</comment>
<dbReference type="PIRSF" id="PIRSF005859">
    <property type="entry name" value="PBR"/>
    <property type="match status" value="1"/>
</dbReference>
<feature type="transmembrane region" description="Helical" evidence="6">
    <location>
        <begin position="42"/>
        <end position="62"/>
    </location>
</feature>
<dbReference type="CDD" id="cd15904">
    <property type="entry name" value="TSPO_MBR"/>
    <property type="match status" value="1"/>
</dbReference>
<evidence type="ECO:0000256" key="4">
    <source>
        <dbReference type="ARBA" id="ARBA00022989"/>
    </source>
</evidence>
<protein>
    <submittedName>
        <fullName evidence="7">Tryptophan-rich protein TspO</fullName>
    </submittedName>
</protein>
<evidence type="ECO:0000313" key="7">
    <source>
        <dbReference type="EMBL" id="GLX70788.1"/>
    </source>
</evidence>
<keyword evidence="8" id="KW-1185">Reference proteome</keyword>
<dbReference type="InterPro" id="IPR038330">
    <property type="entry name" value="TspO/MBR-related_sf"/>
</dbReference>
<feature type="transmembrane region" description="Helical" evidence="6">
    <location>
        <begin position="74"/>
        <end position="95"/>
    </location>
</feature>
<accession>A0ABQ6GN07</accession>
<dbReference type="EMBL" id="BSSQ01000020">
    <property type="protein sequence ID" value="GLX70788.1"/>
    <property type="molecule type" value="Genomic_DNA"/>
</dbReference>
<sequence length="154" mass="17369">MLAFISVFLITYVLFSLSGILFPTDLAYYADLKKPDWNPPKQLFGIVWGIIYALISLSVAIVYLDTSGFKEASIFYLVILLINYVANQAFVFIEFKLKNPSLAFLDTAIVAVTTALLIYFTVPYSTLAAWLLVPYLLWSCFATVLAHTIFKLNE</sequence>
<feature type="transmembrane region" description="Helical" evidence="6">
    <location>
        <begin position="102"/>
        <end position="122"/>
    </location>
</feature>
<keyword evidence="4 6" id="KW-1133">Transmembrane helix</keyword>
<reference evidence="7 8" key="1">
    <citation type="submission" date="2023-03" db="EMBL/GenBank/DDBJ databases">
        <title>Draft genome sequence of the bacteria which degrade cell wall of Tricholomamatutake.</title>
        <authorList>
            <person name="Konishi Y."/>
            <person name="Fukuta Y."/>
            <person name="Shirasaka N."/>
        </authorList>
    </citation>
    <scope>NUCLEOTIDE SEQUENCE [LARGE SCALE GENOMIC DNA]</scope>
    <source>
        <strain evidence="8">mu1</strain>
    </source>
</reference>
<proteinExistence type="inferred from homology"/>
<evidence type="ECO:0000256" key="2">
    <source>
        <dbReference type="ARBA" id="ARBA00007524"/>
    </source>
</evidence>
<dbReference type="PANTHER" id="PTHR10057">
    <property type="entry name" value="PERIPHERAL-TYPE BENZODIAZEPINE RECEPTOR"/>
    <property type="match status" value="1"/>
</dbReference>
<keyword evidence="5 6" id="KW-0472">Membrane</keyword>
<feature type="transmembrane region" description="Helical" evidence="6">
    <location>
        <begin position="128"/>
        <end position="150"/>
    </location>
</feature>
<dbReference type="Proteomes" id="UP001157114">
    <property type="component" value="Unassembled WGS sequence"/>
</dbReference>
<keyword evidence="3 6" id="KW-0812">Transmembrane</keyword>
<evidence type="ECO:0000256" key="1">
    <source>
        <dbReference type="ARBA" id="ARBA00004141"/>
    </source>
</evidence>
<evidence type="ECO:0000313" key="8">
    <source>
        <dbReference type="Proteomes" id="UP001157114"/>
    </source>
</evidence>
<dbReference type="Pfam" id="PF03073">
    <property type="entry name" value="TspO_MBR"/>
    <property type="match status" value="1"/>
</dbReference>
<evidence type="ECO:0000256" key="5">
    <source>
        <dbReference type="ARBA" id="ARBA00023136"/>
    </source>
</evidence>
<organism evidence="7 8">
    <name type="scientific">Paenibacillus glycanilyticus</name>
    <dbReference type="NCBI Taxonomy" id="126569"/>
    <lineage>
        <taxon>Bacteria</taxon>
        <taxon>Bacillati</taxon>
        <taxon>Bacillota</taxon>
        <taxon>Bacilli</taxon>
        <taxon>Bacillales</taxon>
        <taxon>Paenibacillaceae</taxon>
        <taxon>Paenibacillus</taxon>
    </lineage>
</organism>
<dbReference type="RefSeq" id="WP_284241577.1">
    <property type="nucleotide sequence ID" value="NZ_BSSQ01000020.1"/>
</dbReference>
<feature type="transmembrane region" description="Helical" evidence="6">
    <location>
        <begin position="6"/>
        <end position="30"/>
    </location>
</feature>
<evidence type="ECO:0000256" key="3">
    <source>
        <dbReference type="ARBA" id="ARBA00022692"/>
    </source>
</evidence>
<name>A0ABQ6GN07_9BACL</name>